<feature type="region of interest" description="Disordered" evidence="1">
    <location>
        <begin position="30"/>
        <end position="58"/>
    </location>
</feature>
<protein>
    <recommendedName>
        <fullName evidence="5">Secreted protein</fullName>
    </recommendedName>
</protein>
<dbReference type="Proteomes" id="UP000800036">
    <property type="component" value="Unassembled WGS sequence"/>
</dbReference>
<gene>
    <name evidence="3" type="ORF">BU23DRAFT_477126</name>
</gene>
<organism evidence="3 4">
    <name type="scientific">Bimuria novae-zelandiae CBS 107.79</name>
    <dbReference type="NCBI Taxonomy" id="1447943"/>
    <lineage>
        <taxon>Eukaryota</taxon>
        <taxon>Fungi</taxon>
        <taxon>Dikarya</taxon>
        <taxon>Ascomycota</taxon>
        <taxon>Pezizomycotina</taxon>
        <taxon>Dothideomycetes</taxon>
        <taxon>Pleosporomycetidae</taxon>
        <taxon>Pleosporales</taxon>
        <taxon>Massarineae</taxon>
        <taxon>Didymosphaeriaceae</taxon>
        <taxon>Bimuria</taxon>
    </lineage>
</organism>
<evidence type="ECO:0000313" key="4">
    <source>
        <dbReference type="Proteomes" id="UP000800036"/>
    </source>
</evidence>
<evidence type="ECO:0000256" key="2">
    <source>
        <dbReference type="SAM" id="SignalP"/>
    </source>
</evidence>
<reference evidence="3" key="1">
    <citation type="journal article" date="2020" name="Stud. Mycol.">
        <title>101 Dothideomycetes genomes: a test case for predicting lifestyles and emergence of pathogens.</title>
        <authorList>
            <person name="Haridas S."/>
            <person name="Albert R."/>
            <person name="Binder M."/>
            <person name="Bloem J."/>
            <person name="Labutti K."/>
            <person name="Salamov A."/>
            <person name="Andreopoulos B."/>
            <person name="Baker S."/>
            <person name="Barry K."/>
            <person name="Bills G."/>
            <person name="Bluhm B."/>
            <person name="Cannon C."/>
            <person name="Castanera R."/>
            <person name="Culley D."/>
            <person name="Daum C."/>
            <person name="Ezra D."/>
            <person name="Gonzalez J."/>
            <person name="Henrissat B."/>
            <person name="Kuo A."/>
            <person name="Liang C."/>
            <person name="Lipzen A."/>
            <person name="Lutzoni F."/>
            <person name="Magnuson J."/>
            <person name="Mondo S."/>
            <person name="Nolan M."/>
            <person name="Ohm R."/>
            <person name="Pangilinan J."/>
            <person name="Park H.-J."/>
            <person name="Ramirez L."/>
            <person name="Alfaro M."/>
            <person name="Sun H."/>
            <person name="Tritt A."/>
            <person name="Yoshinaga Y."/>
            <person name="Zwiers L.-H."/>
            <person name="Turgeon B."/>
            <person name="Goodwin S."/>
            <person name="Spatafora J."/>
            <person name="Crous P."/>
            <person name="Grigoriev I."/>
        </authorList>
    </citation>
    <scope>NUCLEOTIDE SEQUENCE</scope>
    <source>
        <strain evidence="3">CBS 107.79</strain>
    </source>
</reference>
<accession>A0A6A5UXJ7</accession>
<feature type="chain" id="PRO_5025561557" description="Secreted protein" evidence="2">
    <location>
        <begin position="29"/>
        <end position="58"/>
    </location>
</feature>
<name>A0A6A5UXJ7_9PLEO</name>
<keyword evidence="2" id="KW-0732">Signal</keyword>
<feature type="compositionally biased region" description="Acidic residues" evidence="1">
    <location>
        <begin position="48"/>
        <end position="58"/>
    </location>
</feature>
<evidence type="ECO:0000256" key="1">
    <source>
        <dbReference type="SAM" id="MobiDB-lite"/>
    </source>
</evidence>
<feature type="signal peptide" evidence="2">
    <location>
        <begin position="1"/>
        <end position="28"/>
    </location>
</feature>
<proteinExistence type="predicted"/>
<dbReference type="AlphaFoldDB" id="A0A6A5UXJ7"/>
<evidence type="ECO:0000313" key="3">
    <source>
        <dbReference type="EMBL" id="KAF1969388.1"/>
    </source>
</evidence>
<keyword evidence="4" id="KW-1185">Reference proteome</keyword>
<dbReference type="EMBL" id="ML976710">
    <property type="protein sequence ID" value="KAF1969388.1"/>
    <property type="molecule type" value="Genomic_DNA"/>
</dbReference>
<sequence length="58" mass="6372">MRHPAAPTLIAVLLGIMAFFVLWGKVSGGEYHEGNPHPDDVPPPMREEGEEDAEEEDS</sequence>
<feature type="compositionally biased region" description="Basic and acidic residues" evidence="1">
    <location>
        <begin position="30"/>
        <end position="40"/>
    </location>
</feature>
<dbReference type="OrthoDB" id="3751678at2759"/>
<evidence type="ECO:0008006" key="5">
    <source>
        <dbReference type="Google" id="ProtNLM"/>
    </source>
</evidence>